<dbReference type="AlphaFoldDB" id="G0UMW3"/>
<proteinExistence type="predicted"/>
<organism evidence="2">
    <name type="scientific">Trypanosoma congolense (strain IL3000)</name>
    <dbReference type="NCBI Taxonomy" id="1068625"/>
    <lineage>
        <taxon>Eukaryota</taxon>
        <taxon>Discoba</taxon>
        <taxon>Euglenozoa</taxon>
        <taxon>Kinetoplastea</taxon>
        <taxon>Metakinetoplastina</taxon>
        <taxon>Trypanosomatida</taxon>
        <taxon>Trypanosomatidae</taxon>
        <taxon>Trypanosoma</taxon>
        <taxon>Nannomonas</taxon>
    </lineage>
</organism>
<name>G0UMW3_TRYCI</name>
<evidence type="ECO:0000256" key="1">
    <source>
        <dbReference type="SAM" id="MobiDB-lite"/>
    </source>
</evidence>
<gene>
    <name evidence="2" type="ORF">TCIL3000_5_2310</name>
</gene>
<accession>G0UMW3</accession>
<feature type="region of interest" description="Disordered" evidence="1">
    <location>
        <begin position="51"/>
        <end position="82"/>
    </location>
</feature>
<dbReference type="EMBL" id="HE575318">
    <property type="protein sequence ID" value="CCC90522.1"/>
    <property type="molecule type" value="Genomic_DNA"/>
</dbReference>
<sequence>MCCSTHAVVTRRTVLILNCETVTFSCTYKITWHSSYSNCMLKVRRRNGEKVQTACKGNGTSQRDRSGKKNSTTRIMEANGPSPLTCEPNRRGMCGAVSHFSP</sequence>
<protein>
    <submittedName>
        <fullName evidence="2">Uncharacterized protein</fullName>
    </submittedName>
</protein>
<evidence type="ECO:0000313" key="2">
    <source>
        <dbReference type="EMBL" id="CCC90522.1"/>
    </source>
</evidence>
<reference evidence="2" key="1">
    <citation type="journal article" date="2012" name="Proc. Natl. Acad. Sci. U.S.A.">
        <title>Antigenic diversity is generated by distinct evolutionary mechanisms in African trypanosome species.</title>
        <authorList>
            <person name="Jackson A.P."/>
            <person name="Berry A."/>
            <person name="Aslett M."/>
            <person name="Allison H.C."/>
            <person name="Burton P."/>
            <person name="Vavrova-Anderson J."/>
            <person name="Brown R."/>
            <person name="Browne H."/>
            <person name="Corton N."/>
            <person name="Hauser H."/>
            <person name="Gamble J."/>
            <person name="Gilderthorp R."/>
            <person name="Marcello L."/>
            <person name="McQuillan J."/>
            <person name="Otto T.D."/>
            <person name="Quail M.A."/>
            <person name="Sanders M.J."/>
            <person name="van Tonder A."/>
            <person name="Ginger M.L."/>
            <person name="Field M.C."/>
            <person name="Barry J.D."/>
            <person name="Hertz-Fowler C."/>
            <person name="Berriman M."/>
        </authorList>
    </citation>
    <scope>NUCLEOTIDE SEQUENCE</scope>
    <source>
        <strain evidence="2">IL3000</strain>
    </source>
</reference>